<dbReference type="AlphaFoldDB" id="A0A0M9DAM4"/>
<accession>A0A0M9DAM4</accession>
<evidence type="ECO:0000256" key="3">
    <source>
        <dbReference type="ARBA" id="ARBA00022801"/>
    </source>
</evidence>
<dbReference type="InterPro" id="IPR004134">
    <property type="entry name" value="Peptidase_C1B"/>
</dbReference>
<reference evidence="7 8" key="1">
    <citation type="journal article" date="2015" name="Genome Biol. Evol.">
        <title>Functionally Structured Genomes in Lactobacillus kunkeei Colonizing the Honey Crop and Food Products of Honeybees and Stingless Bees.</title>
        <authorList>
            <person name="Tamarit D."/>
            <person name="Ellegaard K.M."/>
            <person name="Wikander J."/>
            <person name="Olofsson T."/>
            <person name="Vasquez A."/>
            <person name="Andersson S.G."/>
        </authorList>
    </citation>
    <scope>NUCLEOTIDE SEQUENCE [LARGE SCALE GENOMIC DNA]</scope>
    <source>
        <strain evidence="7 8">LAko</strain>
    </source>
</reference>
<keyword evidence="2 5" id="KW-0645">Protease</keyword>
<gene>
    <name evidence="7" type="primary">pepE</name>
    <name evidence="7" type="ORF">RZ71_04520</name>
</gene>
<organism evidence="7 8">
    <name type="scientific">Apilactobacillus kunkeei</name>
    <dbReference type="NCBI Taxonomy" id="148814"/>
    <lineage>
        <taxon>Bacteria</taxon>
        <taxon>Bacillati</taxon>
        <taxon>Bacillota</taxon>
        <taxon>Bacilli</taxon>
        <taxon>Lactobacillales</taxon>
        <taxon>Lactobacillaceae</taxon>
        <taxon>Apilactobacillus</taxon>
    </lineage>
</organism>
<evidence type="ECO:0000256" key="2">
    <source>
        <dbReference type="ARBA" id="ARBA00022670"/>
    </source>
</evidence>
<keyword evidence="3 5" id="KW-0378">Hydrolase</keyword>
<feature type="active site" evidence="6">
    <location>
        <position position="71"/>
    </location>
</feature>
<comment type="similarity">
    <text evidence="5">Belongs to the peptidase C1 family.</text>
</comment>
<evidence type="ECO:0000313" key="8">
    <source>
        <dbReference type="Proteomes" id="UP000037778"/>
    </source>
</evidence>
<dbReference type="Proteomes" id="UP000037778">
    <property type="component" value="Unassembled WGS sequence"/>
</dbReference>
<dbReference type="Gene3D" id="3.90.70.10">
    <property type="entry name" value="Cysteine proteinases"/>
    <property type="match status" value="1"/>
</dbReference>
<dbReference type="InterPro" id="IPR038765">
    <property type="entry name" value="Papain-like_cys_pep_sf"/>
</dbReference>
<evidence type="ECO:0000313" key="7">
    <source>
        <dbReference type="EMBL" id="KOY76018.1"/>
    </source>
</evidence>
<feature type="active site" evidence="6">
    <location>
        <position position="363"/>
    </location>
</feature>
<evidence type="ECO:0000256" key="4">
    <source>
        <dbReference type="ARBA" id="ARBA00022807"/>
    </source>
</evidence>
<dbReference type="GO" id="GO:0006508">
    <property type="term" value="P:proteolysis"/>
    <property type="evidence" value="ECO:0007669"/>
    <property type="project" value="UniProtKB-KW"/>
</dbReference>
<dbReference type="GO" id="GO:0009636">
    <property type="term" value="P:response to toxic substance"/>
    <property type="evidence" value="ECO:0007669"/>
    <property type="project" value="TreeGrafter"/>
</dbReference>
<dbReference type="GO" id="GO:0070005">
    <property type="term" value="F:cysteine-type aminopeptidase activity"/>
    <property type="evidence" value="ECO:0007669"/>
    <property type="project" value="InterPro"/>
</dbReference>
<keyword evidence="4 5" id="KW-0788">Thiol protease</keyword>
<dbReference type="GO" id="GO:0005737">
    <property type="term" value="C:cytoplasm"/>
    <property type="evidence" value="ECO:0007669"/>
    <property type="project" value="UniProtKB-SubCell"/>
</dbReference>
<dbReference type="RefSeq" id="WP_053792232.1">
    <property type="nucleotide sequence ID" value="NZ_JXCY01000007.1"/>
</dbReference>
<dbReference type="PANTHER" id="PTHR10363">
    <property type="entry name" value="BLEOMYCIN HYDROLASE"/>
    <property type="match status" value="1"/>
</dbReference>
<dbReference type="PATRIC" id="fig|148814.8.peg.1378"/>
<evidence type="ECO:0000256" key="1">
    <source>
        <dbReference type="ARBA" id="ARBA00004496"/>
    </source>
</evidence>
<comment type="subcellular location">
    <subcellularLocation>
        <location evidence="1">Cytoplasm</location>
    </subcellularLocation>
</comment>
<dbReference type="EMBL" id="JXCY01000007">
    <property type="protein sequence ID" value="KOY76018.1"/>
    <property type="molecule type" value="Genomic_DNA"/>
</dbReference>
<name>A0A0M9DAM4_9LACO</name>
<dbReference type="GO" id="GO:0043418">
    <property type="term" value="P:homocysteine catabolic process"/>
    <property type="evidence" value="ECO:0007669"/>
    <property type="project" value="TreeGrafter"/>
</dbReference>
<dbReference type="PANTHER" id="PTHR10363:SF2">
    <property type="entry name" value="BLEOMYCIN HYDROLASE"/>
    <property type="match status" value="1"/>
</dbReference>
<evidence type="ECO:0000256" key="6">
    <source>
        <dbReference type="PIRSR" id="PIRSR005700-1"/>
    </source>
</evidence>
<comment type="caution">
    <text evidence="7">The sequence shown here is derived from an EMBL/GenBank/DDBJ whole genome shotgun (WGS) entry which is preliminary data.</text>
</comment>
<dbReference type="PIRSF" id="PIRSF005700">
    <property type="entry name" value="PepC"/>
    <property type="match status" value="1"/>
</dbReference>
<dbReference type="CDD" id="cd00585">
    <property type="entry name" value="Peptidase_C1B"/>
    <property type="match status" value="1"/>
</dbReference>
<keyword evidence="5 7" id="KW-0031">Aminopeptidase</keyword>
<proteinExistence type="inferred from homology"/>
<evidence type="ECO:0000256" key="5">
    <source>
        <dbReference type="PIRNR" id="PIRNR005700"/>
    </source>
</evidence>
<feature type="active site" evidence="6">
    <location>
        <position position="384"/>
    </location>
</feature>
<sequence>MAHTKLTQADFDAMREKYDNDPKNKVLQRSVMKNGINNTAKDNRVVAKLNHTYSVEIDTGKVSNQKRSGRCWLFSLLNVLKHDFAKRYDVKDFELSQSYLFFWDKVERANIFYDRIIDTADKPFDDRELRCYLAAPGADGGEWGMAVALVQKYGVMPTSAFPESNVTEDTSDLKEVLNRKLRRDAMVLRDMIHSGKSDAEIAEKRKEMLKEVYKIAGFACGVPRETFTFEYRDDKQNYHVDADITPKQFFDKYFEIDLDDYVVLGNYPNRKMEQLFRNKAGQNVVGGRQVEFLNMPMDVLKDAAIAQLKDGETVWFANTVTEQSDRQNGLLDDDLYRRAELFDIDMNMDKAQRLDYYDNIPNHAMTLTGVDIVDDKPTKWKVENSWGEKVGEKGYFVMADNWMDNNVFEVIVNKKYLTDSQRQLLEQTPVDLDPWAAV</sequence>
<dbReference type="SUPFAM" id="SSF54001">
    <property type="entry name" value="Cysteine proteinases"/>
    <property type="match status" value="1"/>
</dbReference>
<protein>
    <recommendedName>
        <fullName evidence="5">Aminopeptidase</fullName>
    </recommendedName>
</protein>
<dbReference type="Pfam" id="PF03051">
    <property type="entry name" value="Peptidase_C1_2"/>
    <property type="match status" value="1"/>
</dbReference>
<keyword evidence="8" id="KW-1185">Reference proteome</keyword>